<dbReference type="AlphaFoldDB" id="A0A2A6BIR6"/>
<name>A0A2A6BIR6_PRIPA</name>
<feature type="compositionally biased region" description="Basic residues" evidence="1">
    <location>
        <begin position="91"/>
        <end position="101"/>
    </location>
</feature>
<reference evidence="3" key="1">
    <citation type="journal article" date="2008" name="Nat. Genet.">
        <title>The Pristionchus pacificus genome provides a unique perspective on nematode lifestyle and parasitism.</title>
        <authorList>
            <person name="Dieterich C."/>
            <person name="Clifton S.W."/>
            <person name="Schuster L.N."/>
            <person name="Chinwalla A."/>
            <person name="Delehaunty K."/>
            <person name="Dinkelacker I."/>
            <person name="Fulton L."/>
            <person name="Fulton R."/>
            <person name="Godfrey J."/>
            <person name="Minx P."/>
            <person name="Mitreva M."/>
            <person name="Roeseler W."/>
            <person name="Tian H."/>
            <person name="Witte H."/>
            <person name="Yang S.P."/>
            <person name="Wilson R.K."/>
            <person name="Sommer R.J."/>
        </authorList>
    </citation>
    <scope>NUCLEOTIDE SEQUENCE [LARGE SCALE GENOMIC DNA]</scope>
    <source>
        <strain evidence="3">PS312</strain>
    </source>
</reference>
<evidence type="ECO:0000313" key="2">
    <source>
        <dbReference type="EnsemblMetazoa" id="PPA45390.1"/>
    </source>
</evidence>
<evidence type="ECO:0000313" key="3">
    <source>
        <dbReference type="Proteomes" id="UP000005239"/>
    </source>
</evidence>
<organism evidence="2 3">
    <name type="scientific">Pristionchus pacificus</name>
    <name type="common">Parasitic nematode worm</name>
    <dbReference type="NCBI Taxonomy" id="54126"/>
    <lineage>
        <taxon>Eukaryota</taxon>
        <taxon>Metazoa</taxon>
        <taxon>Ecdysozoa</taxon>
        <taxon>Nematoda</taxon>
        <taxon>Chromadorea</taxon>
        <taxon>Rhabditida</taxon>
        <taxon>Rhabditina</taxon>
        <taxon>Diplogasteromorpha</taxon>
        <taxon>Diplogasteroidea</taxon>
        <taxon>Neodiplogasteridae</taxon>
        <taxon>Pristionchus</taxon>
    </lineage>
</organism>
<sequence length="101" mass="11153">MKALLPLRLCCGTKEAARVLMGLSSTLLVLQLSRNLKLLPAELGRKGVTVVTSTREHPLLELALIMRKMMVLVASREAGEKETGRKEGGKKQKTSRSKRQI</sequence>
<reference evidence="2" key="2">
    <citation type="submission" date="2022-06" db="UniProtKB">
        <authorList>
            <consortium name="EnsemblMetazoa"/>
        </authorList>
    </citation>
    <scope>IDENTIFICATION</scope>
    <source>
        <strain evidence="2">PS312</strain>
    </source>
</reference>
<protein>
    <submittedName>
        <fullName evidence="2">Uncharacterized protein</fullName>
    </submittedName>
</protein>
<feature type="compositionally biased region" description="Basic and acidic residues" evidence="1">
    <location>
        <begin position="77"/>
        <end position="90"/>
    </location>
</feature>
<proteinExistence type="predicted"/>
<keyword evidence="3" id="KW-1185">Reference proteome</keyword>
<gene>
    <name evidence="2" type="primary">WBGene00283759</name>
</gene>
<accession>A0A2A6BIR6</accession>
<evidence type="ECO:0000256" key="1">
    <source>
        <dbReference type="SAM" id="MobiDB-lite"/>
    </source>
</evidence>
<dbReference type="EnsemblMetazoa" id="PPA45390.1">
    <property type="protein sequence ID" value="PPA45390.1"/>
    <property type="gene ID" value="WBGene00283759"/>
</dbReference>
<dbReference type="Proteomes" id="UP000005239">
    <property type="component" value="Unassembled WGS sequence"/>
</dbReference>
<accession>A0A8R1Z6D1</accession>
<feature type="region of interest" description="Disordered" evidence="1">
    <location>
        <begin position="76"/>
        <end position="101"/>
    </location>
</feature>